<protein>
    <submittedName>
        <fullName evidence="5">HTH-type transcriptional activator RhaS</fullName>
    </submittedName>
</protein>
<dbReference type="GO" id="GO:0043565">
    <property type="term" value="F:sequence-specific DNA binding"/>
    <property type="evidence" value="ECO:0007669"/>
    <property type="project" value="InterPro"/>
</dbReference>
<dbReference type="EMBL" id="CADIKH010000015">
    <property type="protein sequence ID" value="CAB3759661.1"/>
    <property type="molecule type" value="Genomic_DNA"/>
</dbReference>
<dbReference type="SMART" id="SM00342">
    <property type="entry name" value="HTH_ARAC"/>
    <property type="match status" value="1"/>
</dbReference>
<dbReference type="Gene3D" id="1.10.10.60">
    <property type="entry name" value="Homeodomain-like"/>
    <property type="match status" value="1"/>
</dbReference>
<dbReference type="PANTHER" id="PTHR46796">
    <property type="entry name" value="HTH-TYPE TRANSCRIPTIONAL ACTIVATOR RHAS-RELATED"/>
    <property type="match status" value="1"/>
</dbReference>
<proteinExistence type="predicted"/>
<evidence type="ECO:0000256" key="2">
    <source>
        <dbReference type="ARBA" id="ARBA00023125"/>
    </source>
</evidence>
<evidence type="ECO:0000313" key="6">
    <source>
        <dbReference type="Proteomes" id="UP000494363"/>
    </source>
</evidence>
<reference evidence="5 6" key="1">
    <citation type="submission" date="2020-04" db="EMBL/GenBank/DDBJ databases">
        <authorList>
            <person name="De Canck E."/>
        </authorList>
    </citation>
    <scope>NUCLEOTIDE SEQUENCE [LARGE SCALE GENOMIC DNA]</scope>
    <source>
        <strain evidence="5 6">LMG 29542</strain>
    </source>
</reference>
<keyword evidence="1" id="KW-0805">Transcription regulation</keyword>
<gene>
    <name evidence="5" type="primary">rhaS_17</name>
    <name evidence="5" type="ORF">LMG29542_03640</name>
</gene>
<dbReference type="InterPro" id="IPR018060">
    <property type="entry name" value="HTH_AraC"/>
</dbReference>
<dbReference type="GO" id="GO:0003700">
    <property type="term" value="F:DNA-binding transcription factor activity"/>
    <property type="evidence" value="ECO:0007669"/>
    <property type="project" value="InterPro"/>
</dbReference>
<dbReference type="Proteomes" id="UP000494363">
    <property type="component" value="Unassembled WGS sequence"/>
</dbReference>
<accession>A0A6J5E2M4</accession>
<dbReference type="PROSITE" id="PS01124">
    <property type="entry name" value="HTH_ARAC_FAMILY_2"/>
    <property type="match status" value="1"/>
</dbReference>
<dbReference type="InterPro" id="IPR009057">
    <property type="entry name" value="Homeodomain-like_sf"/>
</dbReference>
<evidence type="ECO:0000256" key="1">
    <source>
        <dbReference type="ARBA" id="ARBA00023015"/>
    </source>
</evidence>
<dbReference type="AlphaFoldDB" id="A0A6J5E2M4"/>
<feature type="domain" description="HTH araC/xylS-type" evidence="4">
    <location>
        <begin position="209"/>
        <end position="309"/>
    </location>
</feature>
<dbReference type="RefSeq" id="WP_175227822.1">
    <property type="nucleotide sequence ID" value="NZ_CADIKH010000015.1"/>
</dbReference>
<evidence type="ECO:0000256" key="3">
    <source>
        <dbReference type="ARBA" id="ARBA00023163"/>
    </source>
</evidence>
<evidence type="ECO:0000313" key="5">
    <source>
        <dbReference type="EMBL" id="CAB3759661.1"/>
    </source>
</evidence>
<dbReference type="PANTHER" id="PTHR46796:SF6">
    <property type="entry name" value="ARAC SUBFAMILY"/>
    <property type="match status" value="1"/>
</dbReference>
<dbReference type="PROSITE" id="PS00041">
    <property type="entry name" value="HTH_ARAC_FAMILY_1"/>
    <property type="match status" value="1"/>
</dbReference>
<organism evidence="5 6">
    <name type="scientific">Paraburkholderia humisilvae</name>
    <dbReference type="NCBI Taxonomy" id="627669"/>
    <lineage>
        <taxon>Bacteria</taxon>
        <taxon>Pseudomonadati</taxon>
        <taxon>Pseudomonadota</taxon>
        <taxon>Betaproteobacteria</taxon>
        <taxon>Burkholderiales</taxon>
        <taxon>Burkholderiaceae</taxon>
        <taxon>Paraburkholderia</taxon>
    </lineage>
</organism>
<dbReference type="SUPFAM" id="SSF46689">
    <property type="entry name" value="Homeodomain-like"/>
    <property type="match status" value="1"/>
</dbReference>
<keyword evidence="6" id="KW-1185">Reference proteome</keyword>
<evidence type="ECO:0000259" key="4">
    <source>
        <dbReference type="PROSITE" id="PS01124"/>
    </source>
</evidence>
<keyword evidence="2" id="KW-0238">DNA-binding</keyword>
<dbReference type="Pfam" id="PF12833">
    <property type="entry name" value="HTH_18"/>
    <property type="match status" value="1"/>
</dbReference>
<keyword evidence="3" id="KW-0804">Transcription</keyword>
<dbReference type="InterPro" id="IPR020449">
    <property type="entry name" value="Tscrpt_reg_AraC-type_HTH"/>
</dbReference>
<dbReference type="PRINTS" id="PR00032">
    <property type="entry name" value="HTHARAC"/>
</dbReference>
<name>A0A6J5E2M4_9BURK</name>
<dbReference type="InterPro" id="IPR050204">
    <property type="entry name" value="AraC_XylS_family_regulators"/>
</dbReference>
<sequence>METQPGEMTWDGIIVDRYKWVRELSSEGILCQLDNTHRARSSTMHWNFGQTAMIDAKLAWQSLSPIAHRCEGWAGDDLFLIVVRRGTMMLEMNAQPLVFEEGDVVLIDPLVRFNETFREVAHIIVLRLPKQALRERGICYRFNTVCRPDTRNPDVKAVREFVLHLGEYVDGTSNQLLARIGEQCLDLMDVIVNLGGVLRPARTSQTIVSRARQLIARHVGNPDLNITYIADELNVSASTLLRAMKTAGLSPMRYALALRLEHSAQLLQHTPSPAAIGQVAYQSGFTNASHFSRVFKQRYGMTPGEFQAAHQRAKPDSRP</sequence>
<dbReference type="InterPro" id="IPR018062">
    <property type="entry name" value="HTH_AraC-typ_CS"/>
</dbReference>